<feature type="transmembrane region" description="Helical" evidence="1">
    <location>
        <begin position="21"/>
        <end position="53"/>
    </location>
</feature>
<keyword evidence="3" id="KW-1185">Reference proteome</keyword>
<keyword evidence="1" id="KW-0472">Membrane</keyword>
<accession>A0A846MVV1</accession>
<protein>
    <submittedName>
        <fullName evidence="2">Type III secretory pathway component EscS</fullName>
    </submittedName>
</protein>
<dbReference type="EMBL" id="JAASRM010000001">
    <property type="protein sequence ID" value="NIK87688.1"/>
    <property type="molecule type" value="Genomic_DNA"/>
</dbReference>
<evidence type="ECO:0000256" key="1">
    <source>
        <dbReference type="SAM" id="Phobius"/>
    </source>
</evidence>
<keyword evidence="1" id="KW-0812">Transmembrane</keyword>
<reference evidence="2 3" key="1">
    <citation type="submission" date="2020-03" db="EMBL/GenBank/DDBJ databases">
        <title>Genomic Encyclopedia of Type Strains, Phase IV (KMG-IV): sequencing the most valuable type-strain genomes for metagenomic binning, comparative biology and taxonomic classification.</title>
        <authorList>
            <person name="Goeker M."/>
        </authorList>
    </citation>
    <scope>NUCLEOTIDE SEQUENCE [LARGE SCALE GENOMIC DNA]</scope>
    <source>
        <strain evidence="2 3">DSM 19867</strain>
    </source>
</reference>
<evidence type="ECO:0000313" key="3">
    <source>
        <dbReference type="Proteomes" id="UP000570514"/>
    </source>
</evidence>
<feature type="transmembrane region" description="Helical" evidence="1">
    <location>
        <begin position="65"/>
        <end position="86"/>
    </location>
</feature>
<keyword evidence="1" id="KW-1133">Transmembrane helix</keyword>
<organism evidence="2 3">
    <name type="scientific">Rhizomicrobium palustre</name>
    <dbReference type="NCBI Taxonomy" id="189966"/>
    <lineage>
        <taxon>Bacteria</taxon>
        <taxon>Pseudomonadati</taxon>
        <taxon>Pseudomonadota</taxon>
        <taxon>Alphaproteobacteria</taxon>
        <taxon>Micropepsales</taxon>
        <taxon>Micropepsaceae</taxon>
        <taxon>Rhizomicrobium</taxon>
    </lineage>
</organism>
<dbReference type="RefSeq" id="WP_167081522.1">
    <property type="nucleotide sequence ID" value="NZ_BAAADC010000001.1"/>
</dbReference>
<dbReference type="AlphaFoldDB" id="A0A846MVV1"/>
<sequence length="101" mass="11268">MDEKLPYCRIPEEIEPGFRQVVAIWWLLVWRGAVGAFVLAFVIGFVLGLAAAITHFTSIEGVKVYAQIAGGAIGLIWSLFVTLMALRKKYRGFRIALIQVD</sequence>
<name>A0A846MVV1_9PROT</name>
<evidence type="ECO:0000313" key="2">
    <source>
        <dbReference type="EMBL" id="NIK87688.1"/>
    </source>
</evidence>
<proteinExistence type="predicted"/>
<comment type="caution">
    <text evidence="2">The sequence shown here is derived from an EMBL/GenBank/DDBJ whole genome shotgun (WGS) entry which is preliminary data.</text>
</comment>
<gene>
    <name evidence="2" type="ORF">FHS83_001006</name>
</gene>
<dbReference type="Proteomes" id="UP000570514">
    <property type="component" value="Unassembled WGS sequence"/>
</dbReference>